<name>A0ABP1G617_9CHLO</name>
<accession>A0ABP1G617</accession>
<dbReference type="InterPro" id="IPR011009">
    <property type="entry name" value="Kinase-like_dom_sf"/>
</dbReference>
<dbReference type="Gene3D" id="1.10.510.10">
    <property type="entry name" value="Transferase(Phosphotransferase) domain 1"/>
    <property type="match status" value="1"/>
</dbReference>
<keyword evidence="1" id="KW-0067">ATP-binding</keyword>
<dbReference type="SUPFAM" id="SSF53850">
    <property type="entry name" value="Periplasmic binding protein-like II"/>
    <property type="match status" value="2"/>
</dbReference>
<dbReference type="SMART" id="SM00220">
    <property type="entry name" value="S_TKc"/>
    <property type="match status" value="1"/>
</dbReference>
<dbReference type="Proteomes" id="UP001497392">
    <property type="component" value="Unassembled WGS sequence"/>
</dbReference>
<dbReference type="InterPro" id="IPR007110">
    <property type="entry name" value="Ig-like_dom"/>
</dbReference>
<keyword evidence="2" id="KW-0812">Transmembrane</keyword>
<evidence type="ECO:0000259" key="4">
    <source>
        <dbReference type="PROSITE" id="PS50835"/>
    </source>
</evidence>
<keyword evidence="1" id="KW-0547">Nucleotide-binding</keyword>
<evidence type="ECO:0000256" key="1">
    <source>
        <dbReference type="PROSITE-ProRule" id="PRU10141"/>
    </source>
</evidence>
<dbReference type="PANTHER" id="PTHR44329">
    <property type="entry name" value="SERINE/THREONINE-PROTEIN KINASE TNNI3K-RELATED"/>
    <property type="match status" value="1"/>
</dbReference>
<gene>
    <name evidence="5" type="primary">g10724</name>
    <name evidence="5" type="ORF">VP750_LOCUS9620</name>
</gene>
<keyword evidence="6" id="KW-1185">Reference proteome</keyword>
<proteinExistence type="predicted"/>
<feature type="binding site" evidence="1">
    <location>
        <position position="1100"/>
    </location>
    <ligand>
        <name>ATP</name>
        <dbReference type="ChEBI" id="CHEBI:30616"/>
    </ligand>
</feature>
<feature type="domain" description="Protein kinase" evidence="3">
    <location>
        <begin position="1073"/>
        <end position="1345"/>
    </location>
</feature>
<evidence type="ECO:0000259" key="3">
    <source>
        <dbReference type="PROSITE" id="PS50011"/>
    </source>
</evidence>
<dbReference type="EMBL" id="CAXHTA020000017">
    <property type="protein sequence ID" value="CAL5227714.1"/>
    <property type="molecule type" value="Genomic_DNA"/>
</dbReference>
<organism evidence="5 6">
    <name type="scientific">Coccomyxa viridis</name>
    <dbReference type="NCBI Taxonomy" id="1274662"/>
    <lineage>
        <taxon>Eukaryota</taxon>
        <taxon>Viridiplantae</taxon>
        <taxon>Chlorophyta</taxon>
        <taxon>core chlorophytes</taxon>
        <taxon>Trebouxiophyceae</taxon>
        <taxon>Trebouxiophyceae incertae sedis</taxon>
        <taxon>Coccomyxaceae</taxon>
        <taxon>Coccomyxa</taxon>
    </lineage>
</organism>
<evidence type="ECO:0000256" key="2">
    <source>
        <dbReference type="SAM" id="Phobius"/>
    </source>
</evidence>
<evidence type="ECO:0000313" key="5">
    <source>
        <dbReference type="EMBL" id="CAL5227714.1"/>
    </source>
</evidence>
<dbReference type="Gene3D" id="3.30.200.20">
    <property type="entry name" value="Phosphorylase Kinase, domain 1"/>
    <property type="match status" value="1"/>
</dbReference>
<dbReference type="PANTHER" id="PTHR44329:SF289">
    <property type="entry name" value="SERINE_THREONINE-PROTEIN KINASE VIK"/>
    <property type="match status" value="1"/>
</dbReference>
<comment type="caution">
    <text evidence="5">The sequence shown here is derived from an EMBL/GenBank/DDBJ whole genome shotgun (WGS) entry which is preliminary data.</text>
</comment>
<evidence type="ECO:0000313" key="6">
    <source>
        <dbReference type="Proteomes" id="UP001497392"/>
    </source>
</evidence>
<feature type="transmembrane region" description="Helical" evidence="2">
    <location>
        <begin position="1013"/>
        <end position="1035"/>
    </location>
</feature>
<dbReference type="PROSITE" id="PS50011">
    <property type="entry name" value="PROTEIN_KINASE_DOM"/>
    <property type="match status" value="1"/>
</dbReference>
<dbReference type="SUPFAM" id="SSF56112">
    <property type="entry name" value="Protein kinase-like (PK-like)"/>
    <property type="match status" value="1"/>
</dbReference>
<dbReference type="Pfam" id="PF00069">
    <property type="entry name" value="Pkinase"/>
    <property type="match status" value="1"/>
</dbReference>
<protein>
    <submittedName>
        <fullName evidence="5">G10724 protein</fullName>
    </submittedName>
</protein>
<feature type="domain" description="Ig-like" evidence="4">
    <location>
        <begin position="595"/>
        <end position="720"/>
    </location>
</feature>
<reference evidence="5 6" key="1">
    <citation type="submission" date="2024-06" db="EMBL/GenBank/DDBJ databases">
        <authorList>
            <person name="Kraege A."/>
            <person name="Thomma B."/>
        </authorList>
    </citation>
    <scope>NUCLEOTIDE SEQUENCE [LARGE SCALE GENOMIC DNA]</scope>
</reference>
<dbReference type="InterPro" id="IPR017441">
    <property type="entry name" value="Protein_kinase_ATP_BS"/>
</dbReference>
<keyword evidence="2" id="KW-0472">Membrane</keyword>
<dbReference type="InterPro" id="IPR051681">
    <property type="entry name" value="Ser/Thr_Kinases-Pseudokinases"/>
</dbReference>
<keyword evidence="2" id="KW-1133">Transmembrane helix</keyword>
<sequence length="1350" mass="147648">MEVPVAVHARKFVHSWQPWSADGLELHLTPDVLADIFQCNITRLDNPRIQASNPDLRLANVPISPTSDSGGADTSQLMRTFAALAPSWRLGVNPGAPLPLCVGPLNVTYLDFQRNDSFYIGLDDPRFDFGNPASVILDMVSNSNDSDFAPNTTQRFPDSTTSVDAWAALSLAPESTDAQPVQELRSLDFLVFLVFDHDSVSRGYPVGCQIRQLGEALLSDNIQSQLPAFGLKPLSSLHLPPATVNMYKEDVASVMCKSAPDMPNTILRAEGISEQLAIAGSGSFTALLTDALNGYSRSAVGWQPLQNSISNEIYRYPKRTTELMILDDAIAADVLQAKDRVGEGLNHVPFAMDAAIISHTIPGMADDSLCLDAETVSDILQCSITAWSHPNITALNPGARLPDQAINVTVDPLNFALVHALAKFLGELAPGWKLGRGRFVQWPPCVRLLAVGDDRSRIFDSDYVLGFQKKTSVDELSPGRAARVMNRAGACVSPHNISAASLHALNVSSIAPAQWENLTTATSGDPEMYPLGMMGFLVWDSNSSDIGYEEGIQLKNVTSLLLSDTLQNSLARFGLVPTYQNASVQIQQTIVQTMPDVERTCGQSEGVPVNDQVTCCTTAIAYNSYAAMFWQINEGRQGRPFNLDTLWPTEDDGKSFSWRVTHIPIGFAPLPIIHNFEGKIPTHGIPDNQLRLDAHALAGLYSCKIRSFAGYIQSLNQNLTLPAGNITVVAMPRGTNSAKHLIRYMRRDAMWDADLDAAPGWPPCVLQTYARPYSVQVSQFMLERPDSVIGFQPVGQFLAVQILTEQARSDRQTGDLNDLHNPIVDVWDRMLLGMWKGSALPVERGIRVKNALGDWMPATPVQNIHFPFDNRTLPDTFASPAWGALQEPMGDMSPEAYPIGQLMFVVIDEDIGAKGRVHAKRIKSFLRYLVTKDGGPEVPLLADNMATYAQHQRVMQEYPSVKPLPAPLKAWALQGIEQLPYDPLPPLPSAEGSAFGRLSKLVNNAVMYVDSHIVIGVALGAAIILGMIAAGLLIWRRKRQSRRNSRHAQSLRMRRSGSAPSDCMDMKLEQNGKGEPVLLGQGSFAKVYKGRWNGVLVAVKVLNDDAAEGMEDFQQECAILERLRHPNIVKYFGTASNAAGHVMMVMEYMPGGDLGTALANDNPSTRLLGWYQNGHLIALDIARGLAYLHGQKVISFDVKPANVLLDRTGKHAKLADVGLAKVLEHSHTMTNLRGTLDYIPPEMFGAYDDDEDKDGHGQTRKQPITQAVDVYSFGLVLWQLVTGERLDKMQGSLRPPRIPEECPAQIAQLQTACLSELPGQRPKAADLVRVILGTTDSGATPSSILALSLR</sequence>
<dbReference type="InterPro" id="IPR000719">
    <property type="entry name" value="Prot_kinase_dom"/>
</dbReference>
<dbReference type="Gene3D" id="3.40.190.10">
    <property type="entry name" value="Periplasmic binding protein-like II"/>
    <property type="match status" value="4"/>
</dbReference>
<dbReference type="PROSITE" id="PS50835">
    <property type="entry name" value="IG_LIKE"/>
    <property type="match status" value="1"/>
</dbReference>
<dbReference type="PROSITE" id="PS00107">
    <property type="entry name" value="PROTEIN_KINASE_ATP"/>
    <property type="match status" value="1"/>
</dbReference>